<name>S7REX5_GLOTA</name>
<dbReference type="PANTHER" id="PTHR43591">
    <property type="entry name" value="METHYLTRANSFERASE"/>
    <property type="match status" value="1"/>
</dbReference>
<evidence type="ECO:0000313" key="3">
    <source>
        <dbReference type="EMBL" id="EPQ52800.1"/>
    </source>
</evidence>
<feature type="region of interest" description="Disordered" evidence="1">
    <location>
        <begin position="212"/>
        <end position="258"/>
    </location>
</feature>
<dbReference type="GeneID" id="19304518"/>
<dbReference type="RefSeq" id="XP_007869057.1">
    <property type="nucleotide sequence ID" value="XM_007870866.1"/>
</dbReference>
<protein>
    <recommendedName>
        <fullName evidence="2">Methyltransferase domain-containing protein</fullName>
    </recommendedName>
</protein>
<dbReference type="PANTHER" id="PTHR43591:SF24">
    <property type="entry name" value="2-METHOXY-6-POLYPRENYL-1,4-BENZOQUINOL METHYLASE, MITOCHONDRIAL"/>
    <property type="match status" value="1"/>
</dbReference>
<accession>S7REX5</accession>
<dbReference type="EMBL" id="KB469307">
    <property type="protein sequence ID" value="EPQ52800.1"/>
    <property type="molecule type" value="Genomic_DNA"/>
</dbReference>
<dbReference type="AlphaFoldDB" id="S7REX5"/>
<dbReference type="InterPro" id="IPR041698">
    <property type="entry name" value="Methyltransf_25"/>
</dbReference>
<keyword evidence="4" id="KW-1185">Reference proteome</keyword>
<dbReference type="KEGG" id="gtr:GLOTRDRAFT_140421"/>
<dbReference type="Gene3D" id="3.40.50.150">
    <property type="entry name" value="Vaccinia Virus protein VP39"/>
    <property type="match status" value="1"/>
</dbReference>
<dbReference type="OrthoDB" id="2013972at2759"/>
<dbReference type="OMA" id="FDLVRIC"/>
<dbReference type="InterPro" id="IPR029063">
    <property type="entry name" value="SAM-dependent_MTases_sf"/>
</dbReference>
<sequence>MTASVGKDVQAELLRGRRHKRRAGEVPYPLVYTSDLMDFDNWNHMYMQSIFKSLTVHHIEQPPRRVLDLGCGGGFWVINAAQQWEESTFVGFDIQEVQPNLERLPEYEDICRRVEWVHGNFLERLPFPSAHFDFVRMASIGLGVPEDEWQDLLEEIYRILKPGAYLEVVEDDLIFPCGPLPTSATPSPALSSVILPTTYGISSRSFSTARSSTLYDSDTPTSDQAPSLPKTFQSDSQNSLVIPGRTSKPRDQPYVNDNRDHSKLKAAWDAMLHTRFLAPRLLSVLPFYLSSLDFVDLQTHAALNIPLPPNSMLVDGGRRAVPAPDTRIDLGDILELKARLKRPSGEAGAKLKESPNHRSLLVQSCAPIHLMRTIRLISACKEAIWDEFQRLYGDDPKVHPLKERPSQNTCRDEFEVAWYNWYNDMMDRASMRDHVQSSLMWQEPLQDFERPEWKVWRQGVGPIDDLEEPSSPGSEQSTCRIIRAFVARKPAAKGKNGKDDKG</sequence>
<dbReference type="eggNOG" id="ENOG502RZPZ">
    <property type="taxonomic scope" value="Eukaryota"/>
</dbReference>
<organism evidence="3 4">
    <name type="scientific">Gloeophyllum trabeum (strain ATCC 11539 / FP-39264 / Madison 617)</name>
    <name type="common">Brown rot fungus</name>
    <dbReference type="NCBI Taxonomy" id="670483"/>
    <lineage>
        <taxon>Eukaryota</taxon>
        <taxon>Fungi</taxon>
        <taxon>Dikarya</taxon>
        <taxon>Basidiomycota</taxon>
        <taxon>Agaricomycotina</taxon>
        <taxon>Agaricomycetes</taxon>
        <taxon>Gloeophyllales</taxon>
        <taxon>Gloeophyllaceae</taxon>
        <taxon>Gloeophyllum</taxon>
    </lineage>
</organism>
<dbReference type="GO" id="GO:0008168">
    <property type="term" value="F:methyltransferase activity"/>
    <property type="evidence" value="ECO:0007669"/>
    <property type="project" value="TreeGrafter"/>
</dbReference>
<reference evidence="3 4" key="1">
    <citation type="journal article" date="2012" name="Science">
        <title>The Paleozoic origin of enzymatic lignin decomposition reconstructed from 31 fungal genomes.</title>
        <authorList>
            <person name="Floudas D."/>
            <person name="Binder M."/>
            <person name="Riley R."/>
            <person name="Barry K."/>
            <person name="Blanchette R.A."/>
            <person name="Henrissat B."/>
            <person name="Martinez A.T."/>
            <person name="Otillar R."/>
            <person name="Spatafora J.W."/>
            <person name="Yadav J.S."/>
            <person name="Aerts A."/>
            <person name="Benoit I."/>
            <person name="Boyd A."/>
            <person name="Carlson A."/>
            <person name="Copeland A."/>
            <person name="Coutinho P.M."/>
            <person name="de Vries R.P."/>
            <person name="Ferreira P."/>
            <person name="Findley K."/>
            <person name="Foster B."/>
            <person name="Gaskell J."/>
            <person name="Glotzer D."/>
            <person name="Gorecki P."/>
            <person name="Heitman J."/>
            <person name="Hesse C."/>
            <person name="Hori C."/>
            <person name="Igarashi K."/>
            <person name="Jurgens J.A."/>
            <person name="Kallen N."/>
            <person name="Kersten P."/>
            <person name="Kohler A."/>
            <person name="Kuees U."/>
            <person name="Kumar T.K.A."/>
            <person name="Kuo A."/>
            <person name="LaButti K."/>
            <person name="Larrondo L.F."/>
            <person name="Lindquist E."/>
            <person name="Ling A."/>
            <person name="Lombard V."/>
            <person name="Lucas S."/>
            <person name="Lundell T."/>
            <person name="Martin R."/>
            <person name="McLaughlin D.J."/>
            <person name="Morgenstern I."/>
            <person name="Morin E."/>
            <person name="Murat C."/>
            <person name="Nagy L.G."/>
            <person name="Nolan M."/>
            <person name="Ohm R.A."/>
            <person name="Patyshakuliyeva A."/>
            <person name="Rokas A."/>
            <person name="Ruiz-Duenas F.J."/>
            <person name="Sabat G."/>
            <person name="Salamov A."/>
            <person name="Samejima M."/>
            <person name="Schmutz J."/>
            <person name="Slot J.C."/>
            <person name="St John F."/>
            <person name="Stenlid J."/>
            <person name="Sun H."/>
            <person name="Sun S."/>
            <person name="Syed K."/>
            <person name="Tsang A."/>
            <person name="Wiebenga A."/>
            <person name="Young D."/>
            <person name="Pisabarro A."/>
            <person name="Eastwood D.C."/>
            <person name="Martin F."/>
            <person name="Cullen D."/>
            <person name="Grigoriev I.V."/>
            <person name="Hibbett D.S."/>
        </authorList>
    </citation>
    <scope>NUCLEOTIDE SEQUENCE [LARGE SCALE GENOMIC DNA]</scope>
    <source>
        <strain evidence="3 4">ATCC 11539</strain>
    </source>
</reference>
<dbReference type="CDD" id="cd02440">
    <property type="entry name" value="AdoMet_MTases"/>
    <property type="match status" value="1"/>
</dbReference>
<proteinExistence type="predicted"/>
<dbReference type="HOGENOM" id="CLU_029174_0_0_1"/>
<dbReference type="SUPFAM" id="SSF53335">
    <property type="entry name" value="S-adenosyl-L-methionine-dependent methyltransferases"/>
    <property type="match status" value="1"/>
</dbReference>
<feature type="compositionally biased region" description="Polar residues" evidence="1">
    <location>
        <begin position="214"/>
        <end position="240"/>
    </location>
</feature>
<evidence type="ECO:0000313" key="4">
    <source>
        <dbReference type="Proteomes" id="UP000030669"/>
    </source>
</evidence>
<dbReference type="Pfam" id="PF13649">
    <property type="entry name" value="Methyltransf_25"/>
    <property type="match status" value="1"/>
</dbReference>
<feature type="domain" description="Methyltransferase" evidence="2">
    <location>
        <begin position="66"/>
        <end position="163"/>
    </location>
</feature>
<evidence type="ECO:0000256" key="1">
    <source>
        <dbReference type="SAM" id="MobiDB-lite"/>
    </source>
</evidence>
<evidence type="ECO:0000259" key="2">
    <source>
        <dbReference type="Pfam" id="PF13649"/>
    </source>
</evidence>
<dbReference type="Proteomes" id="UP000030669">
    <property type="component" value="Unassembled WGS sequence"/>
</dbReference>
<gene>
    <name evidence="3" type="ORF">GLOTRDRAFT_140421</name>
</gene>